<evidence type="ECO:0000313" key="1">
    <source>
        <dbReference type="Ensembl" id="ENSZALP00000012238.1"/>
    </source>
</evidence>
<dbReference type="Proteomes" id="UP000694413">
    <property type="component" value="Unassembled WGS sequence"/>
</dbReference>
<dbReference type="AlphaFoldDB" id="A0A8D2MVZ5"/>
<reference evidence="1" key="2">
    <citation type="submission" date="2025-09" db="UniProtKB">
        <authorList>
            <consortium name="Ensembl"/>
        </authorList>
    </citation>
    <scope>IDENTIFICATION</scope>
</reference>
<protein>
    <submittedName>
        <fullName evidence="1">Uncharacterized protein</fullName>
    </submittedName>
</protein>
<name>A0A8D2MVZ5_ZONAL</name>
<evidence type="ECO:0000313" key="2">
    <source>
        <dbReference type="Proteomes" id="UP000694413"/>
    </source>
</evidence>
<organism evidence="1 2">
    <name type="scientific">Zonotrichia albicollis</name>
    <name type="common">White-throated sparrow</name>
    <name type="synonym">Fringilla albicollis</name>
    <dbReference type="NCBI Taxonomy" id="44394"/>
    <lineage>
        <taxon>Eukaryota</taxon>
        <taxon>Metazoa</taxon>
        <taxon>Chordata</taxon>
        <taxon>Craniata</taxon>
        <taxon>Vertebrata</taxon>
        <taxon>Euteleostomi</taxon>
        <taxon>Archelosauria</taxon>
        <taxon>Archosauria</taxon>
        <taxon>Dinosauria</taxon>
        <taxon>Saurischia</taxon>
        <taxon>Theropoda</taxon>
        <taxon>Coelurosauria</taxon>
        <taxon>Aves</taxon>
        <taxon>Neognathae</taxon>
        <taxon>Neoaves</taxon>
        <taxon>Telluraves</taxon>
        <taxon>Australaves</taxon>
        <taxon>Passeriformes</taxon>
        <taxon>Passerellidae</taxon>
        <taxon>Zonotrichia</taxon>
    </lineage>
</organism>
<proteinExistence type="predicted"/>
<dbReference type="Ensembl" id="ENSZALT00000016845.1">
    <property type="protein sequence ID" value="ENSZALP00000012238.1"/>
    <property type="gene ID" value="ENSZALG00000010297.1"/>
</dbReference>
<keyword evidence="2" id="KW-1185">Reference proteome</keyword>
<reference evidence="1" key="1">
    <citation type="submission" date="2025-08" db="UniProtKB">
        <authorList>
            <consortium name="Ensembl"/>
        </authorList>
    </citation>
    <scope>IDENTIFICATION</scope>
</reference>
<sequence length="214" mass="23142">MQLVCFCGHFICQRGSRRTPEPTAEHLLCSHTRISTAELLLCHSSPFLGHIAGGTPSSPFLAANQQFCVVVFMFFTPVTQADVEHSWSLLCWGGKHICDSAGAWGTQPCSAAPQLGGSATPSLGLQSQPRHEPIHPSVLQMQEEQAHRSRQGGLALALSFPLLKYICTSGKAPNPGSIPPKACSAPCAWAEQDLLCMDHREPQRELSELNLICS</sequence>
<accession>A0A8D2MVZ5</accession>